<dbReference type="KEGG" id="moc:BB934_25695"/>
<reference evidence="1" key="1">
    <citation type="submission" date="2016-07" db="EMBL/GenBank/DDBJ databases">
        <title>Microvirga ossetica sp. nov. a new species of rhizobia isolated from root nodules of the legume species Vicia alpestris Steven originated from North Ossetia region in the Caucasus.</title>
        <authorList>
            <person name="Safronova V.I."/>
            <person name="Kuznetsova I.G."/>
            <person name="Sazanova A.L."/>
            <person name="Belimov A."/>
            <person name="Andronov E."/>
            <person name="Osledkin Y.S."/>
            <person name="Onishchuk O.P."/>
            <person name="Kurchak O.N."/>
            <person name="Shaposhnikov A.I."/>
            <person name="Willems A."/>
            <person name="Tikhonovich I.A."/>
        </authorList>
    </citation>
    <scope>NUCLEOTIDE SEQUENCE [LARGE SCALE GENOMIC DNA]</scope>
    <source>
        <strain evidence="1">V5/3M</strain>
    </source>
</reference>
<name>A0A1B2EMW7_9HYPH</name>
<organism evidence="1">
    <name type="scientific">Microvirga ossetica</name>
    <dbReference type="NCBI Taxonomy" id="1882682"/>
    <lineage>
        <taxon>Bacteria</taxon>
        <taxon>Pseudomonadati</taxon>
        <taxon>Pseudomonadota</taxon>
        <taxon>Alphaproteobacteria</taxon>
        <taxon>Hyphomicrobiales</taxon>
        <taxon>Methylobacteriaceae</taxon>
        <taxon>Microvirga</taxon>
    </lineage>
</organism>
<dbReference type="AlphaFoldDB" id="A0A1B2EMW7"/>
<accession>A0A1B2EMW7</accession>
<proteinExistence type="predicted"/>
<dbReference type="EMBL" id="CP016616">
    <property type="protein sequence ID" value="ANY81192.1"/>
    <property type="molecule type" value="Genomic_DNA"/>
</dbReference>
<gene>
    <name evidence="1" type="ORF">BB934_25695</name>
</gene>
<sequence length="102" mass="10962">MALAADAVVSNGWSRTTTSRSGYLASQVALDAPQREQQVDLVVGDGFSLDVGKDGLEMGPKMLSRIRGKGRSCWLLVRTSLVTHELTYRTPAPAAGRSFLPL</sequence>
<evidence type="ECO:0000313" key="1">
    <source>
        <dbReference type="EMBL" id="ANY81192.1"/>
    </source>
</evidence>
<protein>
    <submittedName>
        <fullName evidence="1">Uncharacterized protein</fullName>
    </submittedName>
</protein>
<dbReference type="OrthoDB" id="9962498at2"/>